<dbReference type="GO" id="GO:0005829">
    <property type="term" value="C:cytosol"/>
    <property type="evidence" value="ECO:0007669"/>
    <property type="project" value="TreeGrafter"/>
</dbReference>
<dbReference type="InterPro" id="IPR045570">
    <property type="entry name" value="Metalloprtase-TldD/E_cen_dom"/>
</dbReference>
<proteinExistence type="inferred from homology"/>
<feature type="domain" description="Metalloprotease TldD/E N-terminal" evidence="5">
    <location>
        <begin position="22"/>
        <end position="86"/>
    </location>
</feature>
<dbReference type="InterPro" id="IPR025502">
    <property type="entry name" value="TldD"/>
</dbReference>
<evidence type="ECO:0000259" key="7">
    <source>
        <dbReference type="Pfam" id="PF19290"/>
    </source>
</evidence>
<evidence type="ECO:0000256" key="4">
    <source>
        <dbReference type="ARBA" id="ARBA00023049"/>
    </source>
</evidence>
<keyword evidence="2" id="KW-0645">Protease</keyword>
<dbReference type="GO" id="GO:0008237">
    <property type="term" value="F:metallopeptidase activity"/>
    <property type="evidence" value="ECO:0007669"/>
    <property type="project" value="UniProtKB-KW"/>
</dbReference>
<dbReference type="PANTHER" id="PTHR30624:SF11">
    <property type="entry name" value="ZINC-DEPENDENT PROTEASE, TLDD_PMBA FAMILY"/>
    <property type="match status" value="1"/>
</dbReference>
<dbReference type="InterPro" id="IPR002510">
    <property type="entry name" value="Metalloprtase-TldD/E_N"/>
</dbReference>
<evidence type="ECO:0000259" key="6">
    <source>
        <dbReference type="Pfam" id="PF19289"/>
    </source>
</evidence>
<evidence type="ECO:0000256" key="1">
    <source>
        <dbReference type="ARBA" id="ARBA00005836"/>
    </source>
</evidence>
<name>A0A7C2BK20_9CREN</name>
<dbReference type="InterPro" id="IPR051463">
    <property type="entry name" value="Peptidase_U62_metallo"/>
</dbReference>
<dbReference type="Pfam" id="PF19290">
    <property type="entry name" value="PmbA_TldD_2nd"/>
    <property type="match status" value="1"/>
</dbReference>
<dbReference type="SUPFAM" id="SSF111283">
    <property type="entry name" value="Putative modulator of DNA gyrase, PmbA/TldD"/>
    <property type="match status" value="1"/>
</dbReference>
<accession>A0A7C2BK20</accession>
<reference evidence="8" key="1">
    <citation type="journal article" date="2020" name="mSystems">
        <title>Genome- and Community-Level Interaction Insights into Carbon Utilization and Element Cycling Functions of Hydrothermarchaeota in Hydrothermal Sediment.</title>
        <authorList>
            <person name="Zhou Z."/>
            <person name="Liu Y."/>
            <person name="Xu W."/>
            <person name="Pan J."/>
            <person name="Luo Z.H."/>
            <person name="Li M."/>
        </authorList>
    </citation>
    <scope>NUCLEOTIDE SEQUENCE [LARGE SCALE GENOMIC DNA]</scope>
    <source>
        <strain evidence="8">SpSt-23</strain>
    </source>
</reference>
<dbReference type="InterPro" id="IPR045569">
    <property type="entry name" value="Metalloprtase-TldD/E_C"/>
</dbReference>
<feature type="domain" description="Metalloprotease TldD/E C-terminal" evidence="6">
    <location>
        <begin position="236"/>
        <end position="473"/>
    </location>
</feature>
<dbReference type="Pfam" id="PF19289">
    <property type="entry name" value="PmbA_TldD_3rd"/>
    <property type="match status" value="1"/>
</dbReference>
<dbReference type="AlphaFoldDB" id="A0A7C2BK20"/>
<feature type="domain" description="Metalloprotease TldD/E central" evidence="7">
    <location>
        <begin position="117"/>
        <end position="221"/>
    </location>
</feature>
<evidence type="ECO:0000256" key="3">
    <source>
        <dbReference type="ARBA" id="ARBA00022801"/>
    </source>
</evidence>
<dbReference type="PIRSF" id="PIRSF004919">
    <property type="entry name" value="TldD"/>
    <property type="match status" value="1"/>
</dbReference>
<sequence length="479" mass="53194">MIDESLLYSAIKHASELGAEYVETRFQADYGFAISLRNGKILGAGSNRKSGVGIRVLVNGSLGFSSTNIIDRENILEAVEKAVARAKSLSSLRKNPIKFSIERVGKASYQVMVKRKLEDLVVEDIVEMGSTLYNTLTKELTKAKIPVSTFSFETHTQEKLIITSEGAYVRSTVPRIYVDSNNVLLNPEKGTLQRMVSFAASGGLELIEEWKPIETIVDEMKRLENVLVNGILPPREKVDVVVGSEIVGLLVHESAGHPMEADRILGREAAQAGESYVKPGMIGSFRIGNEYATVIEDPTIPGSNGFYLYDDEGVPARPRYLYKEGIVNEPLHNRHTAFLFGTRSNGAARAMDYASEPIIRMSNTYFKPGDMDFEELIEDIEFGVYLKSYMEWNIDDVRWNQRYVGLEAYLIKNGELAEPVRDPILEITTQGFYSSIVGVDKNLVFYPGTCGKGEPSQGVPVWFGGPNVRLKKIPLGVRA</sequence>
<protein>
    <submittedName>
        <fullName evidence="8">TldD/PmbA family protein</fullName>
    </submittedName>
</protein>
<gene>
    <name evidence="8" type="ORF">ENP55_01550</name>
</gene>
<comment type="caution">
    <text evidence="8">The sequence shown here is derived from an EMBL/GenBank/DDBJ whole genome shotgun (WGS) entry which is preliminary data.</text>
</comment>
<dbReference type="InterPro" id="IPR035068">
    <property type="entry name" value="TldD/PmbA_N"/>
</dbReference>
<dbReference type="EMBL" id="DSJT01000005">
    <property type="protein sequence ID" value="HEF86995.1"/>
    <property type="molecule type" value="Genomic_DNA"/>
</dbReference>
<evidence type="ECO:0000313" key="8">
    <source>
        <dbReference type="EMBL" id="HEF86995.1"/>
    </source>
</evidence>
<dbReference type="InterPro" id="IPR036059">
    <property type="entry name" value="TldD/PmbA_sf"/>
</dbReference>
<keyword evidence="4" id="KW-0482">Metalloprotease</keyword>
<evidence type="ECO:0000259" key="5">
    <source>
        <dbReference type="Pfam" id="PF01523"/>
    </source>
</evidence>
<organism evidence="8">
    <name type="scientific">Thermosphaera aggregans</name>
    <dbReference type="NCBI Taxonomy" id="54254"/>
    <lineage>
        <taxon>Archaea</taxon>
        <taxon>Thermoproteota</taxon>
        <taxon>Thermoprotei</taxon>
        <taxon>Desulfurococcales</taxon>
        <taxon>Desulfurococcaceae</taxon>
        <taxon>Thermosphaera</taxon>
    </lineage>
</organism>
<keyword evidence="3" id="KW-0378">Hydrolase</keyword>
<dbReference type="PANTHER" id="PTHR30624">
    <property type="entry name" value="UNCHARACTERIZED PROTEIN TLDD AND PMBA"/>
    <property type="match status" value="1"/>
</dbReference>
<dbReference type="Pfam" id="PF01523">
    <property type="entry name" value="PmbA_TldD_1st"/>
    <property type="match status" value="1"/>
</dbReference>
<dbReference type="Gene3D" id="3.30.2290.10">
    <property type="entry name" value="PmbA/TldD superfamily"/>
    <property type="match status" value="1"/>
</dbReference>
<evidence type="ECO:0000256" key="2">
    <source>
        <dbReference type="ARBA" id="ARBA00022670"/>
    </source>
</evidence>
<dbReference type="GO" id="GO:0006508">
    <property type="term" value="P:proteolysis"/>
    <property type="evidence" value="ECO:0007669"/>
    <property type="project" value="UniProtKB-KW"/>
</dbReference>
<comment type="similarity">
    <text evidence="1">Belongs to the peptidase U62 family.</text>
</comment>